<dbReference type="STRING" id="114155.A0A4Q9MRU3"/>
<dbReference type="OrthoDB" id="3178264at2759"/>
<evidence type="ECO:0008006" key="5">
    <source>
        <dbReference type="Google" id="ProtNLM"/>
    </source>
</evidence>
<proteinExistence type="predicted"/>
<keyword evidence="1" id="KW-0732">Signal</keyword>
<evidence type="ECO:0000313" key="3">
    <source>
        <dbReference type="EMBL" id="TBU58536.1"/>
    </source>
</evidence>
<dbReference type="EMBL" id="ML145123">
    <property type="protein sequence ID" value="TBU58536.1"/>
    <property type="molecule type" value="Genomic_DNA"/>
</dbReference>
<evidence type="ECO:0000256" key="1">
    <source>
        <dbReference type="SAM" id="SignalP"/>
    </source>
</evidence>
<gene>
    <name evidence="3" type="ORF">BD310DRAFT_878707</name>
    <name evidence="2" type="ORF">BD311DRAFT_718641</name>
</gene>
<dbReference type="AlphaFoldDB" id="A0A4Q9MRU3"/>
<sequence>MARFFATATFLTYVSLVASGLAHAAPARRQLGNLECNIDRAEIIFHVATLSGVVNTLGNNTNLVAANNTVDADVMALQSGTQGAGAAIKQIVIALINGEVADPDLRDQVGGNLTVIQGALGDLSSTDNSTSALLDMALTEFTNSVNAANGVVNNCK</sequence>
<organism evidence="2">
    <name type="scientific">Dichomitus squalens</name>
    <dbReference type="NCBI Taxonomy" id="114155"/>
    <lineage>
        <taxon>Eukaryota</taxon>
        <taxon>Fungi</taxon>
        <taxon>Dikarya</taxon>
        <taxon>Basidiomycota</taxon>
        <taxon>Agaricomycotina</taxon>
        <taxon>Agaricomycetes</taxon>
        <taxon>Polyporales</taxon>
        <taxon>Polyporaceae</taxon>
        <taxon>Dichomitus</taxon>
    </lineage>
</organism>
<dbReference type="EMBL" id="ML143406">
    <property type="protein sequence ID" value="TBU30305.1"/>
    <property type="molecule type" value="Genomic_DNA"/>
</dbReference>
<reference evidence="2 4" key="1">
    <citation type="submission" date="2019-01" db="EMBL/GenBank/DDBJ databases">
        <title>Draft genome sequences of three monokaryotic isolates of the white-rot basidiomycete fungus Dichomitus squalens.</title>
        <authorList>
            <consortium name="DOE Joint Genome Institute"/>
            <person name="Lopez S.C."/>
            <person name="Andreopoulos B."/>
            <person name="Pangilinan J."/>
            <person name="Lipzen A."/>
            <person name="Riley R."/>
            <person name="Ahrendt S."/>
            <person name="Ng V."/>
            <person name="Barry K."/>
            <person name="Daum C."/>
            <person name="Grigoriev I.V."/>
            <person name="Hilden K.S."/>
            <person name="Makela M.R."/>
            <person name="de Vries R.P."/>
        </authorList>
    </citation>
    <scope>NUCLEOTIDE SEQUENCE [LARGE SCALE GENOMIC DNA]</scope>
    <source>
        <strain evidence="3 4">CBS 464.89</strain>
        <strain evidence="2">OM18370.1</strain>
    </source>
</reference>
<protein>
    <recommendedName>
        <fullName evidence="5">Hydrophobic surface binding protein A-domain-containing protein</fullName>
    </recommendedName>
</protein>
<dbReference type="Proteomes" id="UP000292082">
    <property type="component" value="Unassembled WGS sequence"/>
</dbReference>
<dbReference type="OMA" id="LSSNHTM"/>
<feature type="chain" id="PRO_5040683828" description="Hydrophobic surface binding protein A-domain-containing protein" evidence="1">
    <location>
        <begin position="25"/>
        <end position="156"/>
    </location>
</feature>
<evidence type="ECO:0000313" key="2">
    <source>
        <dbReference type="EMBL" id="TBU30305.1"/>
    </source>
</evidence>
<name>A0A4Q9MRU3_9APHY</name>
<feature type="signal peptide" evidence="1">
    <location>
        <begin position="1"/>
        <end position="24"/>
    </location>
</feature>
<evidence type="ECO:0000313" key="4">
    <source>
        <dbReference type="Proteomes" id="UP000292082"/>
    </source>
</evidence>
<dbReference type="Proteomes" id="UP000292957">
    <property type="component" value="Unassembled WGS sequence"/>
</dbReference>
<keyword evidence="4" id="KW-1185">Reference proteome</keyword>
<accession>A0A4Q9MRU3</accession>